<dbReference type="RefSeq" id="WP_119377250.1">
    <property type="nucleotide sequence ID" value="NZ_QWFX01000014.1"/>
</dbReference>
<comment type="caution">
    <text evidence="6">The sequence shown here is derived from an EMBL/GenBank/DDBJ whole genome shotgun (WGS) entry which is preliminary data.</text>
</comment>
<name>A0A399R671_9PROT</name>
<keyword evidence="2" id="KW-0408">Iron</keyword>
<comment type="pathway">
    <text evidence="3">Amino-acid biosynthesis; ergothioneine biosynthesis.</text>
</comment>
<dbReference type="InterPro" id="IPR016187">
    <property type="entry name" value="CTDL_fold"/>
</dbReference>
<proteinExistence type="predicted"/>
<dbReference type="InterPro" id="IPR024775">
    <property type="entry name" value="DinB-like"/>
</dbReference>
<sequence>MPIGTHPGHENEETGLKSSFERVRATSLALAEGLSDADATVQSMEDASPAKWHLAHVTWFFERFVLCEHLPGYSPFDERYDYLFNSYYDAVGDRHPRPRRGLLTRPALDDVLAYRAHVDRAMGSLLSGGASDALSRLVILGLHHEQQHQELFLTDILHLFAQSPLKPAFRAPEPRLMKGAAAPLAWTRFDGGLVEIGHTGGEFAFDCEGPRHKVWLEPFEIANRAVTNEEWMEFIADGGYERSDHWLSDGWAMCLAEGWNAPLYWRKEDGEWSTMTLRGWQPVDPQAPVCHVSQYEADAYASWAGARLPSEAEWETAAAGTGARLEGNDAGTGRLSPAPQAGKGLIGLFGDVWEWTQSAYSPYPGFEAEEGAIGEYNGKFMSGQYVLRGGACSTPAGHIRTTYRNFFHPGKRWQFSGLRLARNA</sequence>
<accession>A0A399R671</accession>
<dbReference type="EMBL" id="QWFX01000014">
    <property type="protein sequence ID" value="RIJ27136.1"/>
    <property type="molecule type" value="Genomic_DNA"/>
</dbReference>
<dbReference type="PANTHER" id="PTHR23150:SF36">
    <property type="entry name" value="HERCYNINE OXYGENASE"/>
    <property type="match status" value="1"/>
</dbReference>
<organism evidence="6 7">
    <name type="scientific">Henriciella mobilis</name>
    <dbReference type="NCBI Taxonomy" id="2305467"/>
    <lineage>
        <taxon>Bacteria</taxon>
        <taxon>Pseudomonadati</taxon>
        <taxon>Pseudomonadota</taxon>
        <taxon>Alphaproteobacteria</taxon>
        <taxon>Hyphomonadales</taxon>
        <taxon>Hyphomonadaceae</taxon>
        <taxon>Henriciella</taxon>
    </lineage>
</organism>
<keyword evidence="7" id="KW-1185">Reference proteome</keyword>
<dbReference type="SUPFAM" id="SSF56436">
    <property type="entry name" value="C-type lectin-like"/>
    <property type="match status" value="1"/>
</dbReference>
<evidence type="ECO:0000256" key="2">
    <source>
        <dbReference type="ARBA" id="ARBA00023004"/>
    </source>
</evidence>
<dbReference type="SUPFAM" id="SSF109854">
    <property type="entry name" value="DinB/YfiT-like putative metalloenzymes"/>
    <property type="match status" value="1"/>
</dbReference>
<dbReference type="InterPro" id="IPR042095">
    <property type="entry name" value="SUMF_sf"/>
</dbReference>
<dbReference type="NCBIfam" id="TIGR03440">
    <property type="entry name" value="egtB_TIGR03440"/>
    <property type="match status" value="1"/>
</dbReference>
<dbReference type="OrthoDB" id="9768004at2"/>
<dbReference type="PANTHER" id="PTHR23150">
    <property type="entry name" value="SULFATASE MODIFYING FACTOR 1, 2"/>
    <property type="match status" value="1"/>
</dbReference>
<gene>
    <name evidence="6" type="ORF">D1223_15005</name>
</gene>
<dbReference type="Pfam" id="PF03781">
    <property type="entry name" value="FGE-sulfatase"/>
    <property type="match status" value="2"/>
</dbReference>
<dbReference type="InterPro" id="IPR005532">
    <property type="entry name" value="SUMF_dom"/>
</dbReference>
<evidence type="ECO:0000256" key="1">
    <source>
        <dbReference type="ARBA" id="ARBA00023002"/>
    </source>
</evidence>
<dbReference type="Gene3D" id="3.90.1580.10">
    <property type="entry name" value="paralog of FGE (formylglycine-generating enzyme)"/>
    <property type="match status" value="1"/>
</dbReference>
<dbReference type="InterPro" id="IPR017806">
    <property type="entry name" value="EgtB"/>
</dbReference>
<keyword evidence="1" id="KW-0560">Oxidoreductase</keyword>
<dbReference type="GO" id="GO:0052699">
    <property type="term" value="P:ergothioneine biosynthetic process"/>
    <property type="evidence" value="ECO:0007669"/>
    <property type="project" value="InterPro"/>
</dbReference>
<evidence type="ECO:0000313" key="6">
    <source>
        <dbReference type="EMBL" id="RIJ27136.1"/>
    </source>
</evidence>
<feature type="domain" description="DinB-like" evidence="5">
    <location>
        <begin position="20"/>
        <end position="137"/>
    </location>
</feature>
<protein>
    <submittedName>
        <fullName evidence="6">Ergothioneine biosynthesis protein EgtB</fullName>
    </submittedName>
</protein>
<dbReference type="InterPro" id="IPR034660">
    <property type="entry name" value="DinB/YfiT-like"/>
</dbReference>
<dbReference type="Pfam" id="PF12867">
    <property type="entry name" value="DinB_2"/>
    <property type="match status" value="1"/>
</dbReference>
<dbReference type="Gene3D" id="1.20.120.450">
    <property type="entry name" value="dinb family like domain"/>
    <property type="match status" value="1"/>
</dbReference>
<evidence type="ECO:0000313" key="7">
    <source>
        <dbReference type="Proteomes" id="UP000266385"/>
    </source>
</evidence>
<dbReference type="InterPro" id="IPR051043">
    <property type="entry name" value="Sulfatase_Mod_Factor_Kinase"/>
</dbReference>
<dbReference type="Proteomes" id="UP000266385">
    <property type="component" value="Unassembled WGS sequence"/>
</dbReference>
<evidence type="ECO:0000259" key="4">
    <source>
        <dbReference type="Pfam" id="PF03781"/>
    </source>
</evidence>
<reference evidence="6 7" key="1">
    <citation type="submission" date="2018-08" db="EMBL/GenBank/DDBJ databases">
        <title>Henriciella mobilis sp. nov., isolated from seawater.</title>
        <authorList>
            <person name="Cheng H."/>
            <person name="Wu Y.-H."/>
            <person name="Xu X.-W."/>
            <person name="Guo L.-L."/>
        </authorList>
    </citation>
    <scope>NUCLEOTIDE SEQUENCE [LARGE SCALE GENOMIC DNA]</scope>
    <source>
        <strain evidence="6 7">JN25</strain>
    </source>
</reference>
<evidence type="ECO:0000259" key="5">
    <source>
        <dbReference type="Pfam" id="PF12867"/>
    </source>
</evidence>
<feature type="domain" description="Sulfatase-modifying factor enzyme-like" evidence="4">
    <location>
        <begin position="190"/>
        <end position="323"/>
    </location>
</feature>
<dbReference type="AlphaFoldDB" id="A0A399R671"/>
<evidence type="ECO:0000256" key="3">
    <source>
        <dbReference type="ARBA" id="ARBA00037882"/>
    </source>
</evidence>
<feature type="domain" description="Sulfatase-modifying factor enzyme-like" evidence="4">
    <location>
        <begin position="339"/>
        <end position="422"/>
    </location>
</feature>